<dbReference type="InterPro" id="IPR003593">
    <property type="entry name" value="AAA+_ATPase"/>
</dbReference>
<keyword evidence="10" id="KW-1185">Reference proteome</keyword>
<comment type="caution">
    <text evidence="9">The sequence shown here is derived from an EMBL/GenBank/DDBJ whole genome shotgun (WGS) entry which is preliminary data.</text>
</comment>
<keyword evidence="4" id="KW-0547">Nucleotide-binding</keyword>
<dbReference type="InterPro" id="IPR027417">
    <property type="entry name" value="P-loop_NTPase"/>
</dbReference>
<dbReference type="InterPro" id="IPR017871">
    <property type="entry name" value="ABC_transporter-like_CS"/>
</dbReference>
<reference evidence="9" key="1">
    <citation type="submission" date="2022-07" db="EMBL/GenBank/DDBJ databases">
        <title>Pseudosulfitobacter sp. strain AP-MA-4, whole genome sequence.</title>
        <authorList>
            <person name="Jiang Y."/>
        </authorList>
    </citation>
    <scope>NUCLEOTIDE SEQUENCE</scope>
    <source>
        <strain evidence="9">AP-MA-4</strain>
    </source>
</reference>
<keyword evidence="3" id="KW-0997">Cell inner membrane</keyword>
<keyword evidence="7" id="KW-0472">Membrane</keyword>
<evidence type="ECO:0000313" key="10">
    <source>
        <dbReference type="Proteomes" id="UP001165396"/>
    </source>
</evidence>
<name>A0ABT1Z136_9RHOB</name>
<dbReference type="InterPro" id="IPR003439">
    <property type="entry name" value="ABC_transporter-like_ATP-bd"/>
</dbReference>
<evidence type="ECO:0000256" key="2">
    <source>
        <dbReference type="ARBA" id="ARBA00022475"/>
    </source>
</evidence>
<organism evidence="9 10">
    <name type="scientific">Pseudosulfitobacter koreensis</name>
    <dbReference type="NCBI Taxonomy" id="2968472"/>
    <lineage>
        <taxon>Bacteria</taxon>
        <taxon>Pseudomonadati</taxon>
        <taxon>Pseudomonadota</taxon>
        <taxon>Alphaproteobacteria</taxon>
        <taxon>Rhodobacterales</taxon>
        <taxon>Roseobacteraceae</taxon>
        <taxon>Pseudosulfitobacter</taxon>
    </lineage>
</organism>
<evidence type="ECO:0000256" key="6">
    <source>
        <dbReference type="ARBA" id="ARBA00022967"/>
    </source>
</evidence>
<dbReference type="PANTHER" id="PTHR42781">
    <property type="entry name" value="SPERMIDINE/PUTRESCINE IMPORT ATP-BINDING PROTEIN POTA"/>
    <property type="match status" value="1"/>
</dbReference>
<dbReference type="PANTHER" id="PTHR42781:SF1">
    <property type="entry name" value="THIAMINE IMPORT ATP-BINDING PROTEIN THIQ"/>
    <property type="match status" value="1"/>
</dbReference>
<keyword evidence="2" id="KW-1003">Cell membrane</keyword>
<dbReference type="Pfam" id="PF00005">
    <property type="entry name" value="ABC_tran"/>
    <property type="match status" value="1"/>
</dbReference>
<evidence type="ECO:0000259" key="8">
    <source>
        <dbReference type="PROSITE" id="PS50893"/>
    </source>
</evidence>
<protein>
    <submittedName>
        <fullName evidence="9">ATP-binding cassette domain-containing protein</fullName>
    </submittedName>
</protein>
<dbReference type="Proteomes" id="UP001165396">
    <property type="component" value="Unassembled WGS sequence"/>
</dbReference>
<keyword evidence="1" id="KW-0813">Transport</keyword>
<evidence type="ECO:0000256" key="3">
    <source>
        <dbReference type="ARBA" id="ARBA00022519"/>
    </source>
</evidence>
<evidence type="ECO:0000313" key="9">
    <source>
        <dbReference type="EMBL" id="MCR8826806.1"/>
    </source>
</evidence>
<dbReference type="PROSITE" id="PS50893">
    <property type="entry name" value="ABC_TRANSPORTER_2"/>
    <property type="match status" value="1"/>
</dbReference>
<dbReference type="Gene3D" id="3.40.50.300">
    <property type="entry name" value="P-loop containing nucleotide triphosphate hydrolases"/>
    <property type="match status" value="1"/>
</dbReference>
<dbReference type="PROSITE" id="PS00211">
    <property type="entry name" value="ABC_TRANSPORTER_1"/>
    <property type="match status" value="1"/>
</dbReference>
<dbReference type="EMBL" id="JANKJG010000006">
    <property type="protein sequence ID" value="MCR8826806.1"/>
    <property type="molecule type" value="Genomic_DNA"/>
</dbReference>
<feature type="domain" description="ABC transporter" evidence="8">
    <location>
        <begin position="8"/>
        <end position="236"/>
    </location>
</feature>
<dbReference type="SUPFAM" id="SSF52540">
    <property type="entry name" value="P-loop containing nucleoside triphosphate hydrolases"/>
    <property type="match status" value="1"/>
</dbReference>
<dbReference type="InterPro" id="IPR050093">
    <property type="entry name" value="ABC_SmlMolc_Importer"/>
</dbReference>
<gene>
    <name evidence="9" type="ORF">NTA49_09680</name>
</gene>
<keyword evidence="5 9" id="KW-0067">ATP-binding</keyword>
<dbReference type="SMART" id="SM00382">
    <property type="entry name" value="AAA"/>
    <property type="match status" value="1"/>
</dbReference>
<sequence length="236" mass="24477">MPGGDVVLYLNDVLIALGDFTLRADLSVPAGRKVAIIGPSGAGKSTLVGAVAGFVPLAQGTVTMQGRDITHAAPDQRGMAMLFQDGNLFPHLTTAQNVGLGLRPALRLTADEQSQVRDALARVGLAGFEDRKPANLSGGQQSRAALARMLVQGKPLMLLDEPFAALGPALRDEMLDLVAKVAADTGAAVLMVTHAPQDVRRFADDVIFVDAGTAHAPQAAGALMDNPPPALKSYLG</sequence>
<evidence type="ECO:0000256" key="4">
    <source>
        <dbReference type="ARBA" id="ARBA00022741"/>
    </source>
</evidence>
<proteinExistence type="predicted"/>
<evidence type="ECO:0000256" key="7">
    <source>
        <dbReference type="ARBA" id="ARBA00023136"/>
    </source>
</evidence>
<evidence type="ECO:0000256" key="5">
    <source>
        <dbReference type="ARBA" id="ARBA00022840"/>
    </source>
</evidence>
<dbReference type="GO" id="GO:0005524">
    <property type="term" value="F:ATP binding"/>
    <property type="evidence" value="ECO:0007669"/>
    <property type="project" value="UniProtKB-KW"/>
</dbReference>
<keyword evidence="6" id="KW-1278">Translocase</keyword>
<accession>A0ABT1Z136</accession>
<evidence type="ECO:0000256" key="1">
    <source>
        <dbReference type="ARBA" id="ARBA00022448"/>
    </source>
</evidence>